<dbReference type="EMBL" id="MDGQ01000005">
    <property type="protein sequence ID" value="OEK04583.1"/>
    <property type="molecule type" value="Genomic_DNA"/>
</dbReference>
<comment type="caution">
    <text evidence="2">The sequence shown here is derived from an EMBL/GenBank/DDBJ whole genome shotgun (WGS) entry which is preliminary data.</text>
</comment>
<keyword evidence="3" id="KW-1185">Reference proteome</keyword>
<dbReference type="InterPro" id="IPR000326">
    <property type="entry name" value="PAP2/HPO"/>
</dbReference>
<organism evidence="2 3">
    <name type="scientific">Roseivirga misakiensis</name>
    <dbReference type="NCBI Taxonomy" id="1563681"/>
    <lineage>
        <taxon>Bacteria</taxon>
        <taxon>Pseudomonadati</taxon>
        <taxon>Bacteroidota</taxon>
        <taxon>Cytophagia</taxon>
        <taxon>Cytophagales</taxon>
        <taxon>Roseivirgaceae</taxon>
        <taxon>Roseivirga</taxon>
    </lineage>
</organism>
<gene>
    <name evidence="2" type="ORF">BFP71_14055</name>
</gene>
<dbReference type="Gene3D" id="1.10.606.20">
    <property type="match status" value="1"/>
</dbReference>
<sequence>MSLAFVIQGCNNDEEIIDGIDDSQSEDISITGNGIAHEWTDLMLRLEQYSQGRPNGSARALAYIYLTAYETAVPGMENYISNDARLRGLRIRDSERADEVNFQIALNTAFSRAIDHFLIKVPENLTSEIEVLETEIEGQLSADVSEELLLASQEWGNYVADQVISYSLSDDDAEEQILDPQPTSYEPPTGDGFWTYSAEPERALYPYWGETVRTFVIKPDETTTVAPIEYSEDEGSDYYAQMMEVYTVNNAARADQGEQLWIAEFWSDDVEGLMISPPARQFAIANQLIVQYDLSLDETLALYLKLGFSLNDAAVSAWKYKYDYMVMRPNVYIHEFIDEDFQTNLFRLVDWPNPSFPGYPSGHSTFASAAAGLFIDAFGDATSFTDRTHEGRTEFQSEPRTFSTFSHMAYENAFSRVPLGVHVSMDCEEGLRLGYEISDAVNNWNLLSDSF</sequence>
<evidence type="ECO:0000313" key="2">
    <source>
        <dbReference type="EMBL" id="OEK04583.1"/>
    </source>
</evidence>
<dbReference type="Pfam" id="PF01569">
    <property type="entry name" value="PAP2"/>
    <property type="match status" value="1"/>
</dbReference>
<feature type="domain" description="Phosphatidic acid phosphatase type 2/haloperoxidase" evidence="1">
    <location>
        <begin position="310"/>
        <end position="436"/>
    </location>
</feature>
<dbReference type="CDD" id="cd03398">
    <property type="entry name" value="PAP2_haloperoxidase"/>
    <property type="match status" value="1"/>
</dbReference>
<dbReference type="InterPro" id="IPR052559">
    <property type="entry name" value="V-haloperoxidase"/>
</dbReference>
<dbReference type="AlphaFoldDB" id="A0A1E5SZN1"/>
<name>A0A1E5SZN1_9BACT</name>
<dbReference type="PANTHER" id="PTHR34599">
    <property type="entry name" value="PEROXIDASE-RELATED"/>
    <property type="match status" value="1"/>
</dbReference>
<dbReference type="InterPro" id="IPR036938">
    <property type="entry name" value="PAP2/HPO_sf"/>
</dbReference>
<dbReference type="SUPFAM" id="SSF48317">
    <property type="entry name" value="Acid phosphatase/Vanadium-dependent haloperoxidase"/>
    <property type="match status" value="1"/>
</dbReference>
<dbReference type="STRING" id="1563681.BFP71_14055"/>
<evidence type="ECO:0000313" key="3">
    <source>
        <dbReference type="Proteomes" id="UP000095552"/>
    </source>
</evidence>
<protein>
    <recommendedName>
        <fullName evidence="1">Phosphatidic acid phosphatase type 2/haloperoxidase domain-containing protein</fullName>
    </recommendedName>
</protein>
<accession>A0A1E5SZN1</accession>
<evidence type="ECO:0000259" key="1">
    <source>
        <dbReference type="Pfam" id="PF01569"/>
    </source>
</evidence>
<proteinExistence type="predicted"/>
<dbReference type="PANTHER" id="PTHR34599:SF1">
    <property type="entry name" value="PHOSPHATIDIC ACID PHOSPHATASE TYPE 2_HALOPEROXIDASE DOMAIN-CONTAINING PROTEIN"/>
    <property type="match status" value="1"/>
</dbReference>
<dbReference type="Proteomes" id="UP000095552">
    <property type="component" value="Unassembled WGS sequence"/>
</dbReference>
<reference evidence="2 3" key="1">
    <citation type="submission" date="2016-08" db="EMBL/GenBank/DDBJ databases">
        <title>Draft genome of Fabibacter sp. strain SK-8.</title>
        <authorList>
            <person name="Wong S.-K."/>
            <person name="Hamasaki K."/>
            <person name="Yoshizawa S."/>
        </authorList>
    </citation>
    <scope>NUCLEOTIDE SEQUENCE [LARGE SCALE GENOMIC DNA]</scope>
    <source>
        <strain evidence="2 3">SK-8</strain>
    </source>
</reference>